<keyword evidence="6" id="KW-1185">Reference proteome</keyword>
<comment type="caution">
    <text evidence="4">The sequence shown here is derived from an EMBL/GenBank/DDBJ whole genome shotgun (WGS) entry which is preliminary data.</text>
</comment>
<keyword evidence="4" id="KW-0808">Transferase</keyword>
<reference evidence="3 6" key="1">
    <citation type="submission" date="2018-02" db="EMBL/GenBank/DDBJ databases">
        <title>Deep subsurface shale carbon reservoir microbial communities from Ohio and West Virginia, USA.</title>
        <authorList>
            <person name="Wrighton K."/>
        </authorList>
    </citation>
    <scope>NUCLEOTIDE SEQUENCE [LARGE SCALE GENOMIC DNA]</scope>
    <source>
        <strain evidence="3 6">UTICA-S1B6</strain>
    </source>
</reference>
<protein>
    <submittedName>
        <fullName evidence="4">Glycosyltransferase involved in cell wall biosynthesis</fullName>
    </submittedName>
</protein>
<evidence type="ECO:0000313" key="4">
    <source>
        <dbReference type="EMBL" id="PPK55726.1"/>
    </source>
</evidence>
<dbReference type="Gene3D" id="3.40.50.2000">
    <property type="entry name" value="Glycogen Phosphorylase B"/>
    <property type="match status" value="2"/>
</dbReference>
<reference evidence="4 5" key="2">
    <citation type="submission" date="2018-02" db="EMBL/GenBank/DDBJ databases">
        <title>Subsurface microbial communities from deep shales in Ohio and West Virginia, USA.</title>
        <authorList>
            <person name="Wrighton K."/>
        </authorList>
    </citation>
    <scope>NUCLEOTIDE SEQUENCE [LARGE SCALE GENOMIC DNA]</scope>
    <source>
        <strain evidence="4 5">UTICA-S1B9</strain>
    </source>
</reference>
<dbReference type="OrthoDB" id="9775208at2"/>
<feature type="domain" description="Glycosyltransferase subfamily 4-like N-terminal" evidence="2">
    <location>
        <begin position="16"/>
        <end position="171"/>
    </location>
</feature>
<dbReference type="Proteomes" id="UP000239648">
    <property type="component" value="Unassembled WGS sequence"/>
</dbReference>
<dbReference type="EMBL" id="PTIT01000004">
    <property type="protein sequence ID" value="PPK52728.1"/>
    <property type="molecule type" value="Genomic_DNA"/>
</dbReference>
<feature type="domain" description="Glycosyl transferase family 1" evidence="1">
    <location>
        <begin position="184"/>
        <end position="347"/>
    </location>
</feature>
<dbReference type="InterPro" id="IPR028098">
    <property type="entry name" value="Glyco_trans_4-like_N"/>
</dbReference>
<name>A0A2S6G952_9GAMM</name>
<dbReference type="SUPFAM" id="SSF53756">
    <property type="entry name" value="UDP-Glycosyltransferase/glycogen phosphorylase"/>
    <property type="match status" value="1"/>
</dbReference>
<evidence type="ECO:0000313" key="5">
    <source>
        <dbReference type="Proteomes" id="UP000239446"/>
    </source>
</evidence>
<evidence type="ECO:0000313" key="3">
    <source>
        <dbReference type="EMBL" id="PPK52728.1"/>
    </source>
</evidence>
<organism evidence="4 5">
    <name type="scientific">Marinobacter persicus</name>
    <dbReference type="NCBI Taxonomy" id="930118"/>
    <lineage>
        <taxon>Bacteria</taxon>
        <taxon>Pseudomonadati</taxon>
        <taxon>Pseudomonadota</taxon>
        <taxon>Gammaproteobacteria</taxon>
        <taxon>Pseudomonadales</taxon>
        <taxon>Marinobacteraceae</taxon>
        <taxon>Marinobacter</taxon>
    </lineage>
</organism>
<dbReference type="RefSeq" id="WP_104415320.1">
    <property type="nucleotide sequence ID" value="NZ_PTIT01000004.1"/>
</dbReference>
<dbReference type="Pfam" id="PF00534">
    <property type="entry name" value="Glycos_transf_1"/>
    <property type="match status" value="1"/>
</dbReference>
<dbReference type="PANTHER" id="PTHR12526">
    <property type="entry name" value="GLYCOSYLTRANSFERASE"/>
    <property type="match status" value="1"/>
</dbReference>
<evidence type="ECO:0000259" key="1">
    <source>
        <dbReference type="Pfam" id="PF00534"/>
    </source>
</evidence>
<evidence type="ECO:0000313" key="6">
    <source>
        <dbReference type="Proteomes" id="UP000239648"/>
    </source>
</evidence>
<proteinExistence type="predicted"/>
<dbReference type="Proteomes" id="UP000239446">
    <property type="component" value="Unassembled WGS sequence"/>
</dbReference>
<sequence>MTDTVRVLHVTFNMGIGGTEQVIRQLITGLDSEKVTSEILCIDGQVGAIGEQLRESGIPIVAVQRRPGFDRSLIRIIRTRLRKGHFDVVHCHQYTPWVYGWFAALGLPVSVVFTEHGRFYPDRYRYKAALVNQAMARTSRAMVAISDATRQALARYEFLPRSRIRVVYNGIAALQPDHDRVAALRAELGIPEEAFVMGTVSRMDPVKNQSMMLRAFHRFLQQCPEGWLLVVGDGAERESLQFLAGELGISERVTFTGSVSQPANHMALMEVFLLSSFTEGTSMTLLEAMSLGIPAVATDVGGNPEIVREGINGMLVPVDDEQAFAEAMIGLWQEPETRSQLGQGARTRFDERFSREVMVNAYQEIYREAAHKES</sequence>
<dbReference type="PANTHER" id="PTHR12526:SF630">
    <property type="entry name" value="GLYCOSYLTRANSFERASE"/>
    <property type="match status" value="1"/>
</dbReference>
<dbReference type="GO" id="GO:0016757">
    <property type="term" value="F:glycosyltransferase activity"/>
    <property type="evidence" value="ECO:0007669"/>
    <property type="project" value="InterPro"/>
</dbReference>
<dbReference type="EMBL" id="PTIU01000004">
    <property type="protein sequence ID" value="PPK55726.1"/>
    <property type="molecule type" value="Genomic_DNA"/>
</dbReference>
<gene>
    <name evidence="4" type="ORF">B0H24_1004130</name>
    <name evidence="3" type="ORF">BY455_10445</name>
</gene>
<dbReference type="InterPro" id="IPR001296">
    <property type="entry name" value="Glyco_trans_1"/>
</dbReference>
<accession>A0A2S6G952</accession>
<evidence type="ECO:0000259" key="2">
    <source>
        <dbReference type="Pfam" id="PF13439"/>
    </source>
</evidence>
<dbReference type="AlphaFoldDB" id="A0A2S6G952"/>
<dbReference type="Pfam" id="PF13439">
    <property type="entry name" value="Glyco_transf_4"/>
    <property type="match status" value="1"/>
</dbReference>
<dbReference type="GO" id="GO:1901135">
    <property type="term" value="P:carbohydrate derivative metabolic process"/>
    <property type="evidence" value="ECO:0007669"/>
    <property type="project" value="UniProtKB-ARBA"/>
</dbReference>